<keyword evidence="9 13" id="KW-0067">ATP-binding</keyword>
<dbReference type="FunFam" id="1.10.510.10:FF:000499">
    <property type="entry name" value="Serine/threonine-protein kinase KIC1"/>
    <property type="match status" value="1"/>
</dbReference>
<dbReference type="STRING" id="5786.F1A022"/>
<dbReference type="SUPFAM" id="SSF56112">
    <property type="entry name" value="Protein kinase-like (PK-like)"/>
    <property type="match status" value="1"/>
</dbReference>
<dbReference type="InterPro" id="IPR000719">
    <property type="entry name" value="Prot_kinase_dom"/>
</dbReference>
<dbReference type="EC" id="2.7.11.1" evidence="3"/>
<comment type="similarity">
    <text evidence="2">Belongs to the protein kinase superfamily. STE Ser/Thr protein kinase family. STE20 subfamily.</text>
</comment>
<sequence length="480" mass="53426">MVRLFRSNSNPKEIDISKPKECQHRVHVDVDFNWSGPHSFNVEEKLGEGSFGSVFRATHKDSGIPLAIKEFDIFEADDVEPITKEIQILKKCNNPYVVSYFGSCRLKSKLWILMDYCALGSLNDVMQSIGKTLKEREIALICQQALQGLVYLHSKQIIHRDIKAANILLTDQGQTKLADFGVSQQIISTFSKGSIAGTPYWMAPEVLNQSKYNLKVDVWSLGITAIELADGDPPLSDVNPMRAMYMVPRRPSPTLKDPKKWSKDFVSFVDLCLTKSVDERPTPELLLNHPFIMGAKPDALKEITATAMKFKNKKRKSIGKVEQPNDTLRPVVVNRLSSSIGPNGTSNNSGTVVYKPGVFGKGTDTANYDSGSVIIHGSIDGGTYNNESVILKSPSAYKKTINNINHSNNSSIGASATLKIKLNTISEGIKTNTILIREKTIEQIVLQTPIKNLDEKNQRIVIYSTFGLILFLAIIFKFFR</sequence>
<evidence type="ECO:0000256" key="1">
    <source>
        <dbReference type="ARBA" id="ARBA00001946"/>
    </source>
</evidence>
<dbReference type="GO" id="GO:0035556">
    <property type="term" value="P:intracellular signal transduction"/>
    <property type="evidence" value="ECO:0000318"/>
    <property type="project" value="GO_Central"/>
</dbReference>
<dbReference type="InParanoid" id="F1A022"/>
<evidence type="ECO:0000256" key="10">
    <source>
        <dbReference type="ARBA" id="ARBA00022842"/>
    </source>
</evidence>
<keyword evidence="5" id="KW-0808">Transferase</keyword>
<dbReference type="InterPro" id="IPR050629">
    <property type="entry name" value="STE20/SPS1-PAK"/>
</dbReference>
<dbReference type="InterPro" id="IPR011009">
    <property type="entry name" value="Kinase-like_dom_sf"/>
</dbReference>
<evidence type="ECO:0000256" key="15">
    <source>
        <dbReference type="SAM" id="Phobius"/>
    </source>
</evidence>
<name>F1A022_DICPU</name>
<dbReference type="RefSeq" id="XP_003293014.1">
    <property type="nucleotide sequence ID" value="XM_003292966.1"/>
</dbReference>
<keyword evidence="7 13" id="KW-0547">Nucleotide-binding</keyword>
<evidence type="ECO:0000256" key="12">
    <source>
        <dbReference type="ARBA" id="ARBA00048679"/>
    </source>
</evidence>
<feature type="transmembrane region" description="Helical" evidence="15">
    <location>
        <begin position="460"/>
        <end position="479"/>
    </location>
</feature>
<evidence type="ECO:0000256" key="5">
    <source>
        <dbReference type="ARBA" id="ARBA00022679"/>
    </source>
</evidence>
<dbReference type="KEGG" id="dpp:DICPUDRAFT_90051"/>
<dbReference type="PANTHER" id="PTHR48012">
    <property type="entry name" value="STERILE20-LIKE KINASE, ISOFORM B-RELATED"/>
    <property type="match status" value="1"/>
</dbReference>
<gene>
    <name evidence="17" type="ORF">DICPUDRAFT_90051</name>
</gene>
<feature type="domain" description="Protein kinase" evidence="16">
    <location>
        <begin position="40"/>
        <end position="292"/>
    </location>
</feature>
<evidence type="ECO:0000256" key="8">
    <source>
        <dbReference type="ARBA" id="ARBA00022777"/>
    </source>
</evidence>
<keyword evidence="18" id="KW-1185">Reference proteome</keyword>
<dbReference type="Gene3D" id="1.10.510.10">
    <property type="entry name" value="Transferase(Phosphotransferase) domain 1"/>
    <property type="match status" value="1"/>
</dbReference>
<dbReference type="GeneID" id="10510492"/>
<dbReference type="eggNOG" id="KOG0574">
    <property type="taxonomic scope" value="Eukaryota"/>
</dbReference>
<keyword evidence="6" id="KW-0479">Metal-binding</keyword>
<proteinExistence type="inferred from homology"/>
<evidence type="ECO:0000256" key="9">
    <source>
        <dbReference type="ARBA" id="ARBA00022840"/>
    </source>
</evidence>
<dbReference type="InterPro" id="IPR017441">
    <property type="entry name" value="Protein_kinase_ATP_BS"/>
</dbReference>
<dbReference type="GO" id="GO:0005524">
    <property type="term" value="F:ATP binding"/>
    <property type="evidence" value="ECO:0007669"/>
    <property type="project" value="UniProtKB-UniRule"/>
</dbReference>
<keyword evidence="15" id="KW-1133">Transmembrane helix</keyword>
<evidence type="ECO:0000256" key="13">
    <source>
        <dbReference type="PROSITE-ProRule" id="PRU10141"/>
    </source>
</evidence>
<evidence type="ECO:0000259" key="16">
    <source>
        <dbReference type="PROSITE" id="PS50011"/>
    </source>
</evidence>
<dbReference type="PROSITE" id="PS00107">
    <property type="entry name" value="PROTEIN_KINASE_ATP"/>
    <property type="match status" value="1"/>
</dbReference>
<evidence type="ECO:0000313" key="18">
    <source>
        <dbReference type="Proteomes" id="UP000001064"/>
    </source>
</evidence>
<feature type="binding site" evidence="13">
    <location>
        <position position="69"/>
    </location>
    <ligand>
        <name>ATP</name>
        <dbReference type="ChEBI" id="CHEBI:30616"/>
    </ligand>
</feature>
<evidence type="ECO:0000313" key="17">
    <source>
        <dbReference type="EMBL" id="EGC30459.1"/>
    </source>
</evidence>
<dbReference type="GO" id="GO:0004674">
    <property type="term" value="F:protein serine/threonine kinase activity"/>
    <property type="evidence" value="ECO:0000318"/>
    <property type="project" value="GO_Central"/>
</dbReference>
<keyword evidence="15" id="KW-0812">Transmembrane</keyword>
<evidence type="ECO:0000256" key="2">
    <source>
        <dbReference type="ARBA" id="ARBA00008874"/>
    </source>
</evidence>
<evidence type="ECO:0000256" key="7">
    <source>
        <dbReference type="ARBA" id="ARBA00022741"/>
    </source>
</evidence>
<comment type="cofactor">
    <cofactor evidence="1">
        <name>Mg(2+)</name>
        <dbReference type="ChEBI" id="CHEBI:18420"/>
    </cofactor>
</comment>
<keyword evidence="10" id="KW-0460">Magnesium</keyword>
<dbReference type="AlphaFoldDB" id="F1A022"/>
<organism evidence="17 18">
    <name type="scientific">Dictyostelium purpureum</name>
    <name type="common">Slime mold</name>
    <dbReference type="NCBI Taxonomy" id="5786"/>
    <lineage>
        <taxon>Eukaryota</taxon>
        <taxon>Amoebozoa</taxon>
        <taxon>Evosea</taxon>
        <taxon>Eumycetozoa</taxon>
        <taxon>Dictyostelia</taxon>
        <taxon>Dictyosteliales</taxon>
        <taxon>Dictyosteliaceae</taxon>
        <taxon>Dictyostelium</taxon>
    </lineage>
</organism>
<reference evidence="18" key="1">
    <citation type="journal article" date="2011" name="Genome Biol.">
        <title>Comparative genomics of the social amoebae Dictyostelium discoideum and Dictyostelium purpureum.</title>
        <authorList>
            <consortium name="US DOE Joint Genome Institute (JGI-PGF)"/>
            <person name="Sucgang R."/>
            <person name="Kuo A."/>
            <person name="Tian X."/>
            <person name="Salerno W."/>
            <person name="Parikh A."/>
            <person name="Feasley C.L."/>
            <person name="Dalin E."/>
            <person name="Tu H."/>
            <person name="Huang E."/>
            <person name="Barry K."/>
            <person name="Lindquist E."/>
            <person name="Shapiro H."/>
            <person name="Bruce D."/>
            <person name="Schmutz J."/>
            <person name="Salamov A."/>
            <person name="Fey P."/>
            <person name="Gaudet P."/>
            <person name="Anjard C."/>
            <person name="Babu M.M."/>
            <person name="Basu S."/>
            <person name="Bushmanova Y."/>
            <person name="van der Wel H."/>
            <person name="Katoh-Kurasawa M."/>
            <person name="Dinh C."/>
            <person name="Coutinho P.M."/>
            <person name="Saito T."/>
            <person name="Elias M."/>
            <person name="Schaap P."/>
            <person name="Kay R.R."/>
            <person name="Henrissat B."/>
            <person name="Eichinger L."/>
            <person name="Rivero F."/>
            <person name="Putnam N.H."/>
            <person name="West C.M."/>
            <person name="Loomis W.F."/>
            <person name="Chisholm R.L."/>
            <person name="Shaulsky G."/>
            <person name="Strassmann J.E."/>
            <person name="Queller D.C."/>
            <person name="Kuspa A."/>
            <person name="Grigoriev I.V."/>
        </authorList>
    </citation>
    <scope>NUCLEOTIDE SEQUENCE [LARGE SCALE GENOMIC DNA]</scope>
    <source>
        <strain evidence="18">QSDP1</strain>
    </source>
</reference>
<comment type="catalytic activity">
    <reaction evidence="11">
        <text>L-threonyl-[protein] + ATP = O-phospho-L-threonyl-[protein] + ADP + H(+)</text>
        <dbReference type="Rhea" id="RHEA:46608"/>
        <dbReference type="Rhea" id="RHEA-COMP:11060"/>
        <dbReference type="Rhea" id="RHEA-COMP:11605"/>
        <dbReference type="ChEBI" id="CHEBI:15378"/>
        <dbReference type="ChEBI" id="CHEBI:30013"/>
        <dbReference type="ChEBI" id="CHEBI:30616"/>
        <dbReference type="ChEBI" id="CHEBI:61977"/>
        <dbReference type="ChEBI" id="CHEBI:456216"/>
        <dbReference type="EC" id="2.7.11.1"/>
    </reaction>
</comment>
<keyword evidence="8" id="KW-0418">Kinase</keyword>
<dbReference type="InterPro" id="IPR008271">
    <property type="entry name" value="Ser/Thr_kinase_AS"/>
</dbReference>
<comment type="catalytic activity">
    <reaction evidence="12">
        <text>L-seryl-[protein] + ATP = O-phospho-L-seryl-[protein] + ADP + H(+)</text>
        <dbReference type="Rhea" id="RHEA:17989"/>
        <dbReference type="Rhea" id="RHEA-COMP:9863"/>
        <dbReference type="Rhea" id="RHEA-COMP:11604"/>
        <dbReference type="ChEBI" id="CHEBI:15378"/>
        <dbReference type="ChEBI" id="CHEBI:29999"/>
        <dbReference type="ChEBI" id="CHEBI:30616"/>
        <dbReference type="ChEBI" id="CHEBI:83421"/>
        <dbReference type="ChEBI" id="CHEBI:456216"/>
        <dbReference type="EC" id="2.7.11.1"/>
    </reaction>
</comment>
<dbReference type="SMART" id="SM00220">
    <property type="entry name" value="S_TKc"/>
    <property type="match status" value="1"/>
</dbReference>
<evidence type="ECO:0000256" key="14">
    <source>
        <dbReference type="RuleBase" id="RU000304"/>
    </source>
</evidence>
<dbReference type="Proteomes" id="UP000001064">
    <property type="component" value="Unassembled WGS sequence"/>
</dbReference>
<dbReference type="EMBL" id="GL871327">
    <property type="protein sequence ID" value="EGC30459.1"/>
    <property type="molecule type" value="Genomic_DNA"/>
</dbReference>
<keyword evidence="4 14" id="KW-0723">Serine/threonine-protein kinase</keyword>
<dbReference type="GO" id="GO:0043408">
    <property type="term" value="P:regulation of MAPK cascade"/>
    <property type="evidence" value="ECO:0000318"/>
    <property type="project" value="GO_Central"/>
</dbReference>
<dbReference type="PROSITE" id="PS00108">
    <property type="entry name" value="PROTEIN_KINASE_ST"/>
    <property type="match status" value="1"/>
</dbReference>
<dbReference type="VEuPathDB" id="AmoebaDB:DICPUDRAFT_90051"/>
<dbReference type="OrthoDB" id="8693905at2759"/>
<dbReference type="Pfam" id="PF00069">
    <property type="entry name" value="Pkinase"/>
    <property type="match status" value="1"/>
</dbReference>
<evidence type="ECO:0000256" key="4">
    <source>
        <dbReference type="ARBA" id="ARBA00022527"/>
    </source>
</evidence>
<dbReference type="GO" id="GO:0005737">
    <property type="term" value="C:cytoplasm"/>
    <property type="evidence" value="ECO:0000318"/>
    <property type="project" value="GO_Central"/>
</dbReference>
<evidence type="ECO:0000256" key="3">
    <source>
        <dbReference type="ARBA" id="ARBA00012513"/>
    </source>
</evidence>
<protein>
    <recommendedName>
        <fullName evidence="3">non-specific serine/threonine protein kinase</fullName>
        <ecNumber evidence="3">2.7.11.1</ecNumber>
    </recommendedName>
</protein>
<dbReference type="OMA" id="PMRAMYM"/>
<evidence type="ECO:0000256" key="6">
    <source>
        <dbReference type="ARBA" id="ARBA00022723"/>
    </source>
</evidence>
<dbReference type="PROSITE" id="PS50011">
    <property type="entry name" value="PROTEIN_KINASE_DOM"/>
    <property type="match status" value="1"/>
</dbReference>
<dbReference type="GO" id="GO:0046872">
    <property type="term" value="F:metal ion binding"/>
    <property type="evidence" value="ECO:0007669"/>
    <property type="project" value="UniProtKB-KW"/>
</dbReference>
<evidence type="ECO:0000256" key="11">
    <source>
        <dbReference type="ARBA" id="ARBA00047899"/>
    </source>
</evidence>
<keyword evidence="15" id="KW-0472">Membrane</keyword>
<accession>F1A022</accession>
<dbReference type="PANTHER" id="PTHR48012:SF28">
    <property type="entry name" value="SERINE_THREONINE-PROTEIN KINASE PAKE-RELATED"/>
    <property type="match status" value="1"/>
</dbReference>